<accession>A0ABX6P3N5</accession>
<dbReference type="InterPro" id="IPR029058">
    <property type="entry name" value="AB_hydrolase_fold"/>
</dbReference>
<gene>
    <name evidence="1" type="ORF">HK414_16230</name>
</gene>
<dbReference type="SUPFAM" id="SSF53474">
    <property type="entry name" value="alpha/beta-Hydrolases"/>
    <property type="match status" value="1"/>
</dbReference>
<evidence type="ECO:0008006" key="3">
    <source>
        <dbReference type="Google" id="ProtNLM"/>
    </source>
</evidence>
<dbReference type="EMBL" id="CP053418">
    <property type="protein sequence ID" value="QJW84687.1"/>
    <property type="molecule type" value="Genomic_DNA"/>
</dbReference>
<evidence type="ECO:0000313" key="2">
    <source>
        <dbReference type="Proteomes" id="UP000500826"/>
    </source>
</evidence>
<proteinExistence type="predicted"/>
<evidence type="ECO:0000313" key="1">
    <source>
        <dbReference type="EMBL" id="QJW84687.1"/>
    </source>
</evidence>
<protein>
    <recommendedName>
        <fullName evidence="3">Alpha/beta hydrolase</fullName>
    </recommendedName>
</protein>
<reference evidence="1 2" key="1">
    <citation type="submission" date="2020-05" db="EMBL/GenBank/DDBJ databases">
        <title>Ramlibacter rhizophilus sp. nov., isolated from rhizosphere soil of national flower Mugunghwa from South Korea.</title>
        <authorList>
            <person name="Zheng-Fei Y."/>
            <person name="Huan T."/>
        </authorList>
    </citation>
    <scope>NUCLEOTIDE SEQUENCE [LARGE SCALE GENOMIC DNA]</scope>
    <source>
        <strain evidence="1 2">H242</strain>
    </source>
</reference>
<dbReference type="Gene3D" id="3.40.50.1820">
    <property type="entry name" value="alpha/beta hydrolase"/>
    <property type="match status" value="1"/>
</dbReference>
<dbReference type="Proteomes" id="UP000500826">
    <property type="component" value="Chromosome"/>
</dbReference>
<name>A0ABX6P3N5_9BURK</name>
<keyword evidence="2" id="KW-1185">Reference proteome</keyword>
<sequence length="197" mass="21420">MGVAAHRLYIKHDYGAPDIDLGPLELEPTRLLQAADAVQALLRRTCATLGLKPADCIFAGSSKGGSAALYHGLVFGAGDILPGGPQVMFGDSVRPRLRGLPREELDGLVEWLNGALFEEIRLRRASMPRILVHVGRGDPHHAEHAVPLKAFVDKEGIGGVELAVDDYATHSELPAHYRVFLRREVLRILEEQEAPAA</sequence>
<organism evidence="1 2">
    <name type="scientific">Ramlibacter terrae</name>
    <dbReference type="NCBI Taxonomy" id="2732511"/>
    <lineage>
        <taxon>Bacteria</taxon>
        <taxon>Pseudomonadati</taxon>
        <taxon>Pseudomonadota</taxon>
        <taxon>Betaproteobacteria</taxon>
        <taxon>Burkholderiales</taxon>
        <taxon>Comamonadaceae</taxon>
        <taxon>Ramlibacter</taxon>
    </lineage>
</organism>